<sequence>LKLQKEKNQTYSETQLEHSLENPYIQVQTEPKQELQLTTSKENYTTEETEDNNSNLVQKTNTSSPNLELFKLESETATADTQKEEQEKITEVATSEQGSFSY</sequence>
<protein>
    <submittedName>
        <fullName evidence="1">1955_t:CDS:1</fullName>
    </submittedName>
</protein>
<name>A0ACA9LQD4_9GLOM</name>
<evidence type="ECO:0000313" key="2">
    <source>
        <dbReference type="Proteomes" id="UP000789860"/>
    </source>
</evidence>
<gene>
    <name evidence="1" type="ORF">SCALOS_LOCUS4899</name>
</gene>
<comment type="caution">
    <text evidence="1">The sequence shown here is derived from an EMBL/GenBank/DDBJ whole genome shotgun (WGS) entry which is preliminary data.</text>
</comment>
<proteinExistence type="predicted"/>
<evidence type="ECO:0000313" key="1">
    <source>
        <dbReference type="EMBL" id="CAG8542744.1"/>
    </source>
</evidence>
<accession>A0ACA9LQD4</accession>
<reference evidence="1" key="1">
    <citation type="submission" date="2021-06" db="EMBL/GenBank/DDBJ databases">
        <authorList>
            <person name="Kallberg Y."/>
            <person name="Tangrot J."/>
            <person name="Rosling A."/>
        </authorList>
    </citation>
    <scope>NUCLEOTIDE SEQUENCE</scope>
    <source>
        <strain evidence="1">AU212A</strain>
    </source>
</reference>
<dbReference type="Proteomes" id="UP000789860">
    <property type="component" value="Unassembled WGS sequence"/>
</dbReference>
<dbReference type="EMBL" id="CAJVPM010007178">
    <property type="protein sequence ID" value="CAG8542744.1"/>
    <property type="molecule type" value="Genomic_DNA"/>
</dbReference>
<keyword evidence="2" id="KW-1185">Reference proteome</keyword>
<feature type="non-terminal residue" evidence="1">
    <location>
        <position position="1"/>
    </location>
</feature>
<organism evidence="1 2">
    <name type="scientific">Scutellospora calospora</name>
    <dbReference type="NCBI Taxonomy" id="85575"/>
    <lineage>
        <taxon>Eukaryota</taxon>
        <taxon>Fungi</taxon>
        <taxon>Fungi incertae sedis</taxon>
        <taxon>Mucoromycota</taxon>
        <taxon>Glomeromycotina</taxon>
        <taxon>Glomeromycetes</taxon>
        <taxon>Diversisporales</taxon>
        <taxon>Gigasporaceae</taxon>
        <taxon>Scutellospora</taxon>
    </lineage>
</organism>